<name>A0A916JX77_9BACL</name>
<evidence type="ECO:0000313" key="2">
    <source>
        <dbReference type="EMBL" id="CAG7611477.1"/>
    </source>
</evidence>
<evidence type="ECO:0008006" key="4">
    <source>
        <dbReference type="Google" id="ProtNLM"/>
    </source>
</evidence>
<accession>A0A916JX77</accession>
<sequence length="227" mass="25888">MSEWRLRYLVSTSFLGSGFMLWSLFWVNFLGTIYGYIWYGQQLVYTAEKQSPWFLPFVPDSPTASLFFTGAIVYLLLDQNRGRHDAILRQSAGGFRGFVEAFAVVTSIKYGIWAVTMIFAAAAQGDILVWQDWMLTFSHLGMAAEALLFVNLYRYRWPSVAIVACWSLLNDFMDYTFDVYPRLPSVLEDDLSTIQAFTVTLSICSIAAALGMWIAREKRAAKRRKAV</sequence>
<protein>
    <recommendedName>
        <fullName evidence="4">DUF1405 domain-containing protein</fullName>
    </recommendedName>
</protein>
<keyword evidence="3" id="KW-1185">Reference proteome</keyword>
<dbReference type="InterPro" id="IPR009845">
    <property type="entry name" value="DUF1405"/>
</dbReference>
<feature type="transmembrane region" description="Helical" evidence="1">
    <location>
        <begin position="157"/>
        <end position="173"/>
    </location>
</feature>
<dbReference type="Proteomes" id="UP000693672">
    <property type="component" value="Unassembled WGS sequence"/>
</dbReference>
<dbReference type="Pfam" id="PF07187">
    <property type="entry name" value="DUF1405"/>
    <property type="match status" value="1"/>
</dbReference>
<feature type="transmembrane region" description="Helical" evidence="1">
    <location>
        <begin position="12"/>
        <end position="37"/>
    </location>
</feature>
<dbReference type="PANTHER" id="PTHR40042:SF1">
    <property type="entry name" value="DUF1405 DOMAIN-CONTAINING PROTEIN"/>
    <property type="match status" value="1"/>
</dbReference>
<proteinExistence type="predicted"/>
<gene>
    <name evidence="2" type="ORF">PAESOLCIP111_01384</name>
</gene>
<reference evidence="2" key="1">
    <citation type="submission" date="2021-06" db="EMBL/GenBank/DDBJ databases">
        <authorList>
            <person name="Criscuolo A."/>
        </authorList>
    </citation>
    <scope>NUCLEOTIDE SEQUENCE</scope>
    <source>
        <strain evidence="2">CIP111600</strain>
    </source>
</reference>
<evidence type="ECO:0000256" key="1">
    <source>
        <dbReference type="SAM" id="Phobius"/>
    </source>
</evidence>
<organism evidence="2 3">
    <name type="scientific">Paenibacillus solanacearum</name>
    <dbReference type="NCBI Taxonomy" id="2048548"/>
    <lineage>
        <taxon>Bacteria</taxon>
        <taxon>Bacillati</taxon>
        <taxon>Bacillota</taxon>
        <taxon>Bacilli</taxon>
        <taxon>Bacillales</taxon>
        <taxon>Paenibacillaceae</taxon>
        <taxon>Paenibacillus</taxon>
    </lineage>
</organism>
<keyword evidence="1" id="KW-0472">Membrane</keyword>
<evidence type="ECO:0000313" key="3">
    <source>
        <dbReference type="Proteomes" id="UP000693672"/>
    </source>
</evidence>
<feature type="transmembrane region" description="Helical" evidence="1">
    <location>
        <begin position="133"/>
        <end position="150"/>
    </location>
</feature>
<dbReference type="PANTHER" id="PTHR40042">
    <property type="entry name" value="HYPOTHETICAL MEMBRANE SPANNING PROTEIN"/>
    <property type="match status" value="1"/>
</dbReference>
<feature type="transmembrane region" description="Helical" evidence="1">
    <location>
        <begin position="98"/>
        <end position="121"/>
    </location>
</feature>
<dbReference type="EMBL" id="CAJVAS010000004">
    <property type="protein sequence ID" value="CAG7611477.1"/>
    <property type="molecule type" value="Genomic_DNA"/>
</dbReference>
<keyword evidence="1" id="KW-0812">Transmembrane</keyword>
<feature type="transmembrane region" description="Helical" evidence="1">
    <location>
        <begin position="193"/>
        <end position="215"/>
    </location>
</feature>
<dbReference type="RefSeq" id="WP_343223440.1">
    <property type="nucleotide sequence ID" value="NZ_CAJVAS010000004.1"/>
</dbReference>
<feature type="transmembrane region" description="Helical" evidence="1">
    <location>
        <begin position="57"/>
        <end position="77"/>
    </location>
</feature>
<dbReference type="AlphaFoldDB" id="A0A916JX77"/>
<comment type="caution">
    <text evidence="2">The sequence shown here is derived from an EMBL/GenBank/DDBJ whole genome shotgun (WGS) entry which is preliminary data.</text>
</comment>
<keyword evidence="1" id="KW-1133">Transmembrane helix</keyword>